<dbReference type="PANTHER" id="PTHR42966">
    <property type="entry name" value="N-ACETYLNEURAMINATE SYNTHASE"/>
    <property type="match status" value="1"/>
</dbReference>
<comment type="caution">
    <text evidence="2">The sequence shown here is derived from an EMBL/GenBank/DDBJ whole genome shotgun (WGS) entry which is preliminary data.</text>
</comment>
<dbReference type="AlphaFoldDB" id="A0A921IIG4"/>
<dbReference type="GO" id="GO:0047444">
    <property type="term" value="F:N-acylneuraminate-9-phosphate synthase activity"/>
    <property type="evidence" value="ECO:0007669"/>
    <property type="project" value="TreeGrafter"/>
</dbReference>
<dbReference type="Pfam" id="PF03102">
    <property type="entry name" value="NeuB"/>
    <property type="match status" value="1"/>
</dbReference>
<dbReference type="PANTHER" id="PTHR42966:SF2">
    <property type="entry name" value="PSEUDAMINIC ACID SYNTHASE"/>
    <property type="match status" value="1"/>
</dbReference>
<dbReference type="PROSITE" id="PS50844">
    <property type="entry name" value="AFP_LIKE"/>
    <property type="match status" value="1"/>
</dbReference>
<dbReference type="InterPro" id="IPR020030">
    <property type="entry name" value="Pseudaminic_synth_PseI"/>
</dbReference>
<dbReference type="SMART" id="SM00858">
    <property type="entry name" value="SAF"/>
    <property type="match status" value="1"/>
</dbReference>
<dbReference type="Proteomes" id="UP000782880">
    <property type="component" value="Unassembled WGS sequence"/>
</dbReference>
<gene>
    <name evidence="2" type="primary">pseI</name>
    <name evidence="2" type="ORF">K8V20_04800</name>
</gene>
<dbReference type="Gene3D" id="3.20.20.70">
    <property type="entry name" value="Aldolase class I"/>
    <property type="match status" value="1"/>
</dbReference>
<feature type="domain" description="AFP-like" evidence="1">
    <location>
        <begin position="286"/>
        <end position="343"/>
    </location>
</feature>
<evidence type="ECO:0000259" key="1">
    <source>
        <dbReference type="PROSITE" id="PS50844"/>
    </source>
</evidence>
<dbReference type="InterPro" id="IPR057736">
    <property type="entry name" value="SAF_PseI/NeuA/NeuB"/>
</dbReference>
<keyword evidence="2" id="KW-0808">Transferase</keyword>
<protein>
    <submittedName>
        <fullName evidence="2">Pseudaminic acid synthase</fullName>
        <ecNumber evidence="2">2.5.1.97</ecNumber>
    </submittedName>
</protein>
<dbReference type="InterPro" id="IPR013785">
    <property type="entry name" value="Aldolase_TIM"/>
</dbReference>
<dbReference type="SUPFAM" id="SSF51269">
    <property type="entry name" value="AFP III-like domain"/>
    <property type="match status" value="1"/>
</dbReference>
<dbReference type="SUPFAM" id="SSF51569">
    <property type="entry name" value="Aldolase"/>
    <property type="match status" value="1"/>
</dbReference>
<dbReference type="NCBIfam" id="TIGR03586">
    <property type="entry name" value="PseI"/>
    <property type="match status" value="1"/>
</dbReference>
<dbReference type="Pfam" id="PF08666">
    <property type="entry name" value="SAF"/>
    <property type="match status" value="1"/>
</dbReference>
<dbReference type="CDD" id="cd11615">
    <property type="entry name" value="SAF_NeuB_like"/>
    <property type="match status" value="1"/>
</dbReference>
<proteinExistence type="predicted"/>
<dbReference type="InterPro" id="IPR013132">
    <property type="entry name" value="PseI/NeuA/B-like_N"/>
</dbReference>
<organism evidence="2 3">
    <name type="scientific">Subdoligranulum variabile</name>
    <dbReference type="NCBI Taxonomy" id="214851"/>
    <lineage>
        <taxon>Bacteria</taxon>
        <taxon>Bacillati</taxon>
        <taxon>Bacillota</taxon>
        <taxon>Clostridia</taxon>
        <taxon>Eubacteriales</taxon>
        <taxon>Oscillospiraceae</taxon>
        <taxon>Subdoligranulum</taxon>
    </lineage>
</organism>
<evidence type="ECO:0000313" key="2">
    <source>
        <dbReference type="EMBL" id="HJG27950.1"/>
    </source>
</evidence>
<dbReference type="Gene3D" id="3.90.1210.10">
    <property type="entry name" value="Antifreeze-like/N-acetylneuraminic acid synthase C-terminal domain"/>
    <property type="match status" value="1"/>
</dbReference>
<dbReference type="InterPro" id="IPR013974">
    <property type="entry name" value="SAF"/>
</dbReference>
<reference evidence="2" key="1">
    <citation type="journal article" date="2021" name="PeerJ">
        <title>Extensive microbial diversity within the chicken gut microbiome revealed by metagenomics and culture.</title>
        <authorList>
            <person name="Gilroy R."/>
            <person name="Ravi A."/>
            <person name="Getino M."/>
            <person name="Pursley I."/>
            <person name="Horton D.L."/>
            <person name="Alikhan N.F."/>
            <person name="Baker D."/>
            <person name="Gharbi K."/>
            <person name="Hall N."/>
            <person name="Watson M."/>
            <person name="Adriaenssens E.M."/>
            <person name="Foster-Nyarko E."/>
            <person name="Jarju S."/>
            <person name="Secka A."/>
            <person name="Antonio M."/>
            <person name="Oren A."/>
            <person name="Chaudhuri R.R."/>
            <person name="La Ragione R."/>
            <person name="Hildebrand F."/>
            <person name="Pallen M.J."/>
        </authorList>
    </citation>
    <scope>NUCLEOTIDE SEQUENCE</scope>
    <source>
        <strain evidence="2">ChiBcec21-2208</strain>
    </source>
</reference>
<accession>A0A921IIG4</accession>
<dbReference type="EMBL" id="DYVE01000120">
    <property type="protein sequence ID" value="HJG27950.1"/>
    <property type="molecule type" value="Genomic_DNA"/>
</dbReference>
<dbReference type="InterPro" id="IPR051690">
    <property type="entry name" value="PseI-like"/>
</dbReference>
<evidence type="ECO:0000313" key="3">
    <source>
        <dbReference type="Proteomes" id="UP000782880"/>
    </source>
</evidence>
<reference evidence="2" key="2">
    <citation type="submission" date="2021-09" db="EMBL/GenBank/DDBJ databases">
        <authorList>
            <person name="Gilroy R."/>
        </authorList>
    </citation>
    <scope>NUCLEOTIDE SEQUENCE</scope>
    <source>
        <strain evidence="2">ChiBcec21-2208</strain>
    </source>
</reference>
<dbReference type="EC" id="2.5.1.97" evidence="2"/>
<dbReference type="InterPro" id="IPR006190">
    <property type="entry name" value="SAF_AFP_Neu5Ac"/>
</dbReference>
<dbReference type="GO" id="GO:0016051">
    <property type="term" value="P:carbohydrate biosynthetic process"/>
    <property type="evidence" value="ECO:0007669"/>
    <property type="project" value="InterPro"/>
</dbReference>
<dbReference type="InterPro" id="IPR036732">
    <property type="entry name" value="AFP_Neu5c_C_sf"/>
</dbReference>
<sequence length="343" mass="37631">MKLQEKIAAGGVYFIAEMSANHGGSLDRALQIVRAAADAGADCLKVQTYTADTITLDCHNEYFRNEGGMWDGTNLHDLYEEAYTPWEWQPVIKAECERLGLDFLSSPFDETAVDFLESIGCEAYKIASFELNHIPLIDYAARTGKPVIMSTGIASLEDIRLAVDTVQNAGAPAYLLKCSSIYPADYSQLNYACIPDLKQRFGVPVGASDHSLGTLAAVVAAMQGACIIEKHLCLSRSIPTADCKFSLEPQEFGRMVRDVNDALAAVGKADYRLPEAEKRQLLGRRSIFVAADIRKGEPFTKENIRVVRPGHGLAPVYYPQVLGKTAARDLTFGQPLRKEDVCE</sequence>
<name>A0A921IIG4_9FIRM</name>